<dbReference type="HAMAP" id="MF_00226_B">
    <property type="entry name" value="CinA_B"/>
    <property type="match status" value="1"/>
</dbReference>
<accession>A0A381NHM2</accession>
<dbReference type="InterPro" id="IPR008135">
    <property type="entry name" value="Competence-induced_CinA"/>
</dbReference>
<organism evidence="2">
    <name type="scientific">marine metagenome</name>
    <dbReference type="NCBI Taxonomy" id="408172"/>
    <lineage>
        <taxon>unclassified sequences</taxon>
        <taxon>metagenomes</taxon>
        <taxon>ecological metagenomes</taxon>
    </lineage>
</organism>
<sequence>MAALGVPVVRRWIVGDDAEAIQAALSAALRIADLIIVTGGLGPTRDDLTRPAVADLLGLDLQPDPNIIDDLRERFRARGIPDLPTNNLSQAEVPRGAQVLANKLGSAPGLLMEHEGRSVTLLPGVPREMRGIFDDVLADVLRDRFEDRLVPLVHRTLYTTGIAESVLGERVDQVRAGLPEEVDLAFLPGLRGVSIRISIRSWADVSAKFLDEAQAVLDSVVAPYRIGMEKGDLVEAVADVLTNESYTLAVAESCTGGLIAKRITDFPGSSTYFRGGVVAYADQIKIELLGVDEAVLVENGAVSEVVAAGMARGVADLLNADVGVGITGIAGPEGGTPEKPVGTVWYAVSVKGAVRASHRVFSGDREAVRERASQAALRLLYQTLADGP</sequence>
<dbReference type="PIRSF" id="PIRSF006728">
    <property type="entry name" value="CinA"/>
    <property type="match status" value="1"/>
</dbReference>
<dbReference type="InterPro" id="IPR008136">
    <property type="entry name" value="CinA_C"/>
</dbReference>
<reference evidence="2" key="1">
    <citation type="submission" date="2018-05" db="EMBL/GenBank/DDBJ databases">
        <authorList>
            <person name="Lanie J.A."/>
            <person name="Ng W.-L."/>
            <person name="Kazmierczak K.M."/>
            <person name="Andrzejewski T.M."/>
            <person name="Davidsen T.M."/>
            <person name="Wayne K.J."/>
            <person name="Tettelin H."/>
            <person name="Glass J.I."/>
            <person name="Rusch D."/>
            <person name="Podicherti R."/>
            <person name="Tsui H.-C.T."/>
            <person name="Winkler M.E."/>
        </authorList>
    </citation>
    <scope>NUCLEOTIDE SEQUENCE</scope>
</reference>
<name>A0A381NHM2_9ZZZZ</name>
<dbReference type="EMBL" id="UINC01000326">
    <property type="protein sequence ID" value="SUZ53328.1"/>
    <property type="molecule type" value="Genomic_DNA"/>
</dbReference>
<feature type="domain" description="MoaB/Mog" evidence="1">
    <location>
        <begin position="3"/>
        <end position="144"/>
    </location>
</feature>
<dbReference type="Pfam" id="PF00994">
    <property type="entry name" value="MoCF_biosynth"/>
    <property type="match status" value="1"/>
</dbReference>
<dbReference type="NCBIfam" id="TIGR00200">
    <property type="entry name" value="cinA_nterm"/>
    <property type="match status" value="1"/>
</dbReference>
<dbReference type="Pfam" id="PF02464">
    <property type="entry name" value="CinA"/>
    <property type="match status" value="1"/>
</dbReference>
<dbReference type="InterPro" id="IPR036425">
    <property type="entry name" value="MoaB/Mog-like_dom_sf"/>
</dbReference>
<protein>
    <recommendedName>
        <fullName evidence="1">MoaB/Mog domain-containing protein</fullName>
    </recommendedName>
</protein>
<dbReference type="SMART" id="SM00852">
    <property type="entry name" value="MoCF_biosynth"/>
    <property type="match status" value="1"/>
</dbReference>
<dbReference type="AlphaFoldDB" id="A0A381NHM2"/>
<evidence type="ECO:0000313" key="2">
    <source>
        <dbReference type="EMBL" id="SUZ53328.1"/>
    </source>
</evidence>
<dbReference type="Gene3D" id="3.90.950.20">
    <property type="entry name" value="CinA-like"/>
    <property type="match status" value="1"/>
</dbReference>
<dbReference type="Gene3D" id="3.40.980.10">
    <property type="entry name" value="MoaB/Mog-like domain"/>
    <property type="match status" value="1"/>
</dbReference>
<dbReference type="SUPFAM" id="SSF53218">
    <property type="entry name" value="Molybdenum cofactor biosynthesis proteins"/>
    <property type="match status" value="1"/>
</dbReference>
<dbReference type="InterPro" id="IPR001453">
    <property type="entry name" value="MoaB/Mog_dom"/>
</dbReference>
<proteinExistence type="inferred from homology"/>
<dbReference type="InterPro" id="IPR050101">
    <property type="entry name" value="CinA"/>
</dbReference>
<dbReference type="SUPFAM" id="SSF142433">
    <property type="entry name" value="CinA-like"/>
    <property type="match status" value="1"/>
</dbReference>
<dbReference type="CDD" id="cd00885">
    <property type="entry name" value="cinA"/>
    <property type="match status" value="1"/>
</dbReference>
<dbReference type="PANTHER" id="PTHR13939">
    <property type="entry name" value="NICOTINAMIDE-NUCLEOTIDE AMIDOHYDROLASE PNCC"/>
    <property type="match status" value="1"/>
</dbReference>
<gene>
    <name evidence="2" type="ORF">METZ01_LOCUS6182</name>
</gene>
<dbReference type="NCBIfam" id="TIGR00199">
    <property type="entry name" value="PncC_domain"/>
    <property type="match status" value="1"/>
</dbReference>
<evidence type="ECO:0000259" key="1">
    <source>
        <dbReference type="SMART" id="SM00852"/>
    </source>
</evidence>
<dbReference type="PANTHER" id="PTHR13939:SF0">
    <property type="entry name" value="NMN AMIDOHYDROLASE-LIKE PROTEIN YFAY"/>
    <property type="match status" value="1"/>
</dbReference>
<dbReference type="InterPro" id="IPR036653">
    <property type="entry name" value="CinA-like_C"/>
</dbReference>